<keyword evidence="1" id="KW-1133">Transmembrane helix</keyword>
<evidence type="ECO:0000256" key="1">
    <source>
        <dbReference type="SAM" id="Phobius"/>
    </source>
</evidence>
<proteinExistence type="predicted"/>
<feature type="transmembrane region" description="Helical" evidence="1">
    <location>
        <begin position="190"/>
        <end position="208"/>
    </location>
</feature>
<sequence>MRPTTTRHLAMPAAASGLLMAAYLLLRPYGDGGSATTPQAAAAFASSWWVVAHLAGALSLVQLARVGLRINDLLSTTTTRLARWSGLAGAVLVLPYFGAETFALHAIGRLGPSDPQALSLVDQVRNHPAALTSFGLGLALLAVSALATALAWHGAVRAGRWTGPTWAGWPLALTAALVLPQFYLPPTGRMAFGLVYAAAALLLAVSAWRAPTTRAQSPTTFFPRATTCASGAKTIEGSLPS</sequence>
<evidence type="ECO:0000313" key="2">
    <source>
        <dbReference type="EMBL" id="WXB76238.1"/>
    </source>
</evidence>
<keyword evidence="3" id="KW-1185">Reference proteome</keyword>
<dbReference type="Proteomes" id="UP001382727">
    <property type="component" value="Chromosome"/>
</dbReference>
<gene>
    <name evidence="2" type="ORF">V1351_15040</name>
</gene>
<organism evidence="2 3">
    <name type="scientific">Janibacter alittae</name>
    <dbReference type="NCBI Taxonomy" id="3115209"/>
    <lineage>
        <taxon>Bacteria</taxon>
        <taxon>Bacillati</taxon>
        <taxon>Actinomycetota</taxon>
        <taxon>Actinomycetes</taxon>
        <taxon>Micrococcales</taxon>
        <taxon>Intrasporangiaceae</taxon>
        <taxon>Janibacter</taxon>
    </lineage>
</organism>
<dbReference type="EMBL" id="CP144913">
    <property type="protein sequence ID" value="WXB76238.1"/>
    <property type="molecule type" value="Genomic_DNA"/>
</dbReference>
<feature type="transmembrane region" description="Helical" evidence="1">
    <location>
        <begin position="46"/>
        <end position="66"/>
    </location>
</feature>
<name>A0ABZ2MGV8_9MICO</name>
<feature type="transmembrane region" description="Helical" evidence="1">
    <location>
        <begin position="164"/>
        <end position="184"/>
    </location>
</feature>
<reference evidence="2 3" key="1">
    <citation type="submission" date="2024-02" db="EMBL/GenBank/DDBJ databases">
        <title>Janibacter sp. nov., isolated from gut of marine sandworm.</title>
        <authorList>
            <person name="Kim B."/>
            <person name="Jun M.O."/>
            <person name="Shin N.-R."/>
        </authorList>
    </citation>
    <scope>NUCLEOTIDE SEQUENCE [LARGE SCALE GENOMIC DNA]</scope>
    <source>
        <strain evidence="2 3">A1S7</strain>
    </source>
</reference>
<evidence type="ECO:0000313" key="3">
    <source>
        <dbReference type="Proteomes" id="UP001382727"/>
    </source>
</evidence>
<protein>
    <submittedName>
        <fullName evidence="2">Uncharacterized protein</fullName>
    </submittedName>
</protein>
<feature type="transmembrane region" description="Helical" evidence="1">
    <location>
        <begin position="9"/>
        <end position="26"/>
    </location>
</feature>
<keyword evidence="1" id="KW-0812">Transmembrane</keyword>
<keyword evidence="1" id="KW-0472">Membrane</keyword>
<dbReference type="RefSeq" id="WP_338749020.1">
    <property type="nucleotide sequence ID" value="NZ_CP144913.1"/>
</dbReference>
<feature type="transmembrane region" description="Helical" evidence="1">
    <location>
        <begin position="87"/>
        <end position="108"/>
    </location>
</feature>
<accession>A0ABZ2MGV8</accession>
<feature type="transmembrane region" description="Helical" evidence="1">
    <location>
        <begin position="128"/>
        <end position="152"/>
    </location>
</feature>